<dbReference type="EMBL" id="CP019239">
    <property type="protein sequence ID" value="APW43267.1"/>
    <property type="molecule type" value="Genomic_DNA"/>
</dbReference>
<dbReference type="GO" id="GO:0000455">
    <property type="term" value="P:enzyme-directed rRNA pseudouridine synthesis"/>
    <property type="evidence" value="ECO:0007669"/>
    <property type="project" value="TreeGrafter"/>
</dbReference>
<dbReference type="InterPro" id="IPR050188">
    <property type="entry name" value="RluA_PseudoU_synthase"/>
</dbReference>
<dbReference type="GO" id="GO:0140098">
    <property type="term" value="F:catalytic activity, acting on RNA"/>
    <property type="evidence" value="ECO:0007669"/>
    <property type="project" value="UniProtKB-ARBA"/>
</dbReference>
<dbReference type="GO" id="GO:0003723">
    <property type="term" value="F:RNA binding"/>
    <property type="evidence" value="ECO:0007669"/>
    <property type="project" value="InterPro"/>
</dbReference>
<dbReference type="Gene3D" id="3.30.2350.10">
    <property type="entry name" value="Pseudouridine synthase"/>
    <property type="match status" value="1"/>
</dbReference>
<dbReference type="InterPro" id="IPR006145">
    <property type="entry name" value="PsdUridine_synth_RsuA/RluA"/>
</dbReference>
<dbReference type="eggNOG" id="COG0564">
    <property type="taxonomic scope" value="Bacteria"/>
</dbReference>
<dbReference type="STRING" id="1484693.RS694_12525"/>
<dbReference type="KEGG" id="rsb:RS694_12525"/>
<reference evidence="2 3" key="1">
    <citation type="submission" date="2017-01" db="EMBL/GenBank/DDBJ databases">
        <authorList>
            <person name="Mah S.A."/>
            <person name="Swanson W.J."/>
            <person name="Moy G.W."/>
            <person name="Vacquier V.D."/>
        </authorList>
    </citation>
    <scope>NUCLEOTIDE SEQUENCE [LARGE SCALE GENOMIC DNA]</scope>
    <source>
        <strain evidence="2 3">DSM 22694</strain>
    </source>
</reference>
<evidence type="ECO:0000259" key="1">
    <source>
        <dbReference type="Pfam" id="PF00849"/>
    </source>
</evidence>
<dbReference type="GO" id="GO:0009982">
    <property type="term" value="F:pseudouridine synthase activity"/>
    <property type="evidence" value="ECO:0007669"/>
    <property type="project" value="InterPro"/>
</dbReference>
<dbReference type="Proteomes" id="UP000186110">
    <property type="component" value="Chromosome"/>
</dbReference>
<dbReference type="InterPro" id="IPR006224">
    <property type="entry name" value="PsdUridine_synth_RluA-like_CS"/>
</dbReference>
<proteinExistence type="predicted"/>
<protein>
    <submittedName>
        <fullName evidence="2">Pseudouridine synthase</fullName>
    </submittedName>
</protein>
<dbReference type="PROSITE" id="PS01129">
    <property type="entry name" value="PSI_RLU"/>
    <property type="match status" value="1"/>
</dbReference>
<dbReference type="RefSeq" id="WP_029708376.1">
    <property type="nucleotide sequence ID" value="NZ_CP019239.1"/>
</dbReference>
<dbReference type="SUPFAM" id="SSF55120">
    <property type="entry name" value="Pseudouridine synthase"/>
    <property type="match status" value="1"/>
</dbReference>
<evidence type="ECO:0000313" key="2">
    <source>
        <dbReference type="EMBL" id="APW43267.1"/>
    </source>
</evidence>
<dbReference type="PANTHER" id="PTHR21600:SF84">
    <property type="entry name" value="PSEUDOURIDINE SYNTHASE RSUA_RLUA-LIKE DOMAIN-CONTAINING PROTEIN"/>
    <property type="match status" value="1"/>
</dbReference>
<feature type="domain" description="Pseudouridine synthase RsuA/RluA-like" evidence="1">
    <location>
        <begin position="99"/>
        <end position="246"/>
    </location>
</feature>
<dbReference type="PANTHER" id="PTHR21600">
    <property type="entry name" value="MITOCHONDRIAL RNA PSEUDOURIDINE SYNTHASE"/>
    <property type="match status" value="1"/>
</dbReference>
<accession>A0A1P8KB79</accession>
<gene>
    <name evidence="2" type="ORF">RS694_12525</name>
</gene>
<evidence type="ECO:0000313" key="3">
    <source>
        <dbReference type="Proteomes" id="UP000186110"/>
    </source>
</evidence>
<keyword evidence="3" id="KW-1185">Reference proteome</keyword>
<dbReference type="Pfam" id="PF00849">
    <property type="entry name" value="PseudoU_synth_2"/>
    <property type="match status" value="1"/>
</dbReference>
<organism evidence="2 3">
    <name type="scientific">Rhodoferax saidenbachensis</name>
    <dbReference type="NCBI Taxonomy" id="1484693"/>
    <lineage>
        <taxon>Bacteria</taxon>
        <taxon>Pseudomonadati</taxon>
        <taxon>Pseudomonadota</taxon>
        <taxon>Betaproteobacteria</taxon>
        <taxon>Burkholderiales</taxon>
        <taxon>Comamonadaceae</taxon>
        <taxon>Rhodoferax</taxon>
    </lineage>
</organism>
<name>A0A1P8KB79_9BURK</name>
<dbReference type="InterPro" id="IPR020103">
    <property type="entry name" value="PsdUridine_synth_cat_dom_sf"/>
</dbReference>
<dbReference type="AlphaFoldDB" id="A0A1P8KB79"/>
<sequence>MRATRHHAPAPRNGVGASCVVVPAGVWPSVMDFLAHQFPRVAPGIWQQRLAQGSVSDDSGAVLSADTPCVPGQRLYYYREVEAEVPIPFEATVLWRNDDLLVADKPHFLPVMPSGKYVQETLLVRLKKEFDLPELTPIHRIDRDTAGLVLFSVRAATRNAYAALFRERQVTKHYECIAPWNPALPWPIHRATRIGNAQHFMQQSEEVGEVNAITDIEPIEVHGNWARYALKPITGQRHQLRVHMAALGLPLLGDGIYPVLTPEGTEDYNNPLQLLAQSIAFTDPLCEEPMQFESRLKLRALDAI</sequence>